<reference evidence="1 2" key="1">
    <citation type="journal article" date="2012" name="MBio">
        <title>Comparative genome analysis of three eukaryotic parasites with differing abilities to transform leukocytes reveals key mediators of Theileria-induced leukocyte transformation.</title>
        <authorList>
            <person name="Hayashida K."/>
            <person name="Hara Y."/>
            <person name="Abe T."/>
            <person name="Yamasaki C."/>
            <person name="Toyoda A."/>
            <person name="Kosuge T."/>
            <person name="Suzuki Y."/>
            <person name="Sato Y."/>
            <person name="Kawashima S."/>
            <person name="Katayama T."/>
            <person name="Wakaguri H."/>
            <person name="Inoue N."/>
            <person name="Homma K."/>
            <person name="Tada-Umezaki M."/>
            <person name="Yagi Y."/>
            <person name="Fujii Y."/>
            <person name="Habara T."/>
            <person name="Kanehisa M."/>
            <person name="Watanabe H."/>
            <person name="Ito K."/>
            <person name="Gojobori T."/>
            <person name="Sugawara H."/>
            <person name="Imanishi T."/>
            <person name="Weir W."/>
            <person name="Gardner M."/>
            <person name="Pain A."/>
            <person name="Shiels B."/>
            <person name="Hattori M."/>
            <person name="Nene V."/>
            <person name="Sugimoto C."/>
        </authorList>
    </citation>
    <scope>NUCLEOTIDE SEQUENCE [LARGE SCALE GENOMIC DNA]</scope>
    <source>
        <strain evidence="1 2">Shintoku</strain>
    </source>
</reference>
<dbReference type="Proteomes" id="UP000003786">
    <property type="component" value="Chromosome 1"/>
</dbReference>
<dbReference type="EMBL" id="AP011946">
    <property type="protein sequence ID" value="BAM39706.1"/>
    <property type="molecule type" value="Genomic_DNA"/>
</dbReference>
<name>J4C326_THEOR</name>
<keyword evidence="2" id="KW-1185">Reference proteome</keyword>
<dbReference type="Pfam" id="PF04385">
    <property type="entry name" value="FAINT"/>
    <property type="match status" value="1"/>
</dbReference>
<accession>J4C326</accession>
<dbReference type="InterPro" id="IPR007480">
    <property type="entry name" value="DUF529"/>
</dbReference>
<dbReference type="VEuPathDB" id="PiroplasmaDB:TOT_010001160"/>
<dbReference type="RefSeq" id="XP_009690007.1">
    <property type="nucleotide sequence ID" value="XM_009691712.1"/>
</dbReference>
<proteinExistence type="predicted"/>
<gene>
    <name evidence="1" type="ORF">TOT_010001160</name>
</gene>
<sequence>MISIEPGVWMCKYTSKNGALYELKIDTNLKILNRQYKLIDHKLNIIRKILYTKKQMKKSAYAIVAFLLLLADKYAKCHIDVTIDLKVKCSNKLWDYEHLGYAYGNYDSFLYHLKEGYKCYRVTYGNTVIWKSAGNERADRVVLSGRGSQRKMVEIDLDDDTVIYYFKPGRFRTWKRYISDNI</sequence>
<dbReference type="GeneID" id="20713963"/>
<dbReference type="KEGG" id="tot:TOT_010001160"/>
<evidence type="ECO:0000313" key="1">
    <source>
        <dbReference type="EMBL" id="BAM39706.1"/>
    </source>
</evidence>
<dbReference type="AlphaFoldDB" id="J4C326"/>
<protein>
    <submittedName>
        <fullName evidence="1">Uncharacterized protein</fullName>
    </submittedName>
</protein>
<organism evidence="1 2">
    <name type="scientific">Theileria orientalis strain Shintoku</name>
    <dbReference type="NCBI Taxonomy" id="869250"/>
    <lineage>
        <taxon>Eukaryota</taxon>
        <taxon>Sar</taxon>
        <taxon>Alveolata</taxon>
        <taxon>Apicomplexa</taxon>
        <taxon>Aconoidasida</taxon>
        <taxon>Piroplasmida</taxon>
        <taxon>Theileriidae</taxon>
        <taxon>Theileria</taxon>
    </lineage>
</organism>
<evidence type="ECO:0000313" key="2">
    <source>
        <dbReference type="Proteomes" id="UP000003786"/>
    </source>
</evidence>